<keyword evidence="5" id="KW-0378">Hydrolase</keyword>
<evidence type="ECO:0000256" key="5">
    <source>
        <dbReference type="ARBA" id="ARBA00022801"/>
    </source>
</evidence>
<dbReference type="Gene3D" id="3.60.140.10">
    <property type="entry name" value="CNF1/YfiH-like putative cysteine hydrolases"/>
    <property type="match status" value="1"/>
</dbReference>
<dbReference type="NCBIfam" id="TIGR00726">
    <property type="entry name" value="peptidoglycan editing factor PgeF"/>
    <property type="match status" value="1"/>
</dbReference>
<name>A0A3B1BSN9_9ZZZZ</name>
<evidence type="ECO:0000256" key="4">
    <source>
        <dbReference type="ARBA" id="ARBA00022723"/>
    </source>
</evidence>
<evidence type="ECO:0000256" key="6">
    <source>
        <dbReference type="ARBA" id="ARBA00022833"/>
    </source>
</evidence>
<dbReference type="GO" id="GO:0005507">
    <property type="term" value="F:copper ion binding"/>
    <property type="evidence" value="ECO:0007669"/>
    <property type="project" value="TreeGrafter"/>
</dbReference>
<comment type="catalytic activity">
    <reaction evidence="1">
        <text>inosine + phosphate = alpha-D-ribose 1-phosphate + hypoxanthine</text>
        <dbReference type="Rhea" id="RHEA:27646"/>
        <dbReference type="ChEBI" id="CHEBI:17368"/>
        <dbReference type="ChEBI" id="CHEBI:17596"/>
        <dbReference type="ChEBI" id="CHEBI:43474"/>
        <dbReference type="ChEBI" id="CHEBI:57720"/>
        <dbReference type="EC" id="2.4.2.1"/>
    </reaction>
    <physiologicalReaction direction="left-to-right" evidence="1">
        <dbReference type="Rhea" id="RHEA:27647"/>
    </physiologicalReaction>
</comment>
<evidence type="ECO:0000256" key="3">
    <source>
        <dbReference type="ARBA" id="ARBA00022679"/>
    </source>
</evidence>
<comment type="catalytic activity">
    <reaction evidence="8">
        <text>adenosine + phosphate = alpha-D-ribose 1-phosphate + adenine</text>
        <dbReference type="Rhea" id="RHEA:27642"/>
        <dbReference type="ChEBI" id="CHEBI:16335"/>
        <dbReference type="ChEBI" id="CHEBI:16708"/>
        <dbReference type="ChEBI" id="CHEBI:43474"/>
        <dbReference type="ChEBI" id="CHEBI:57720"/>
        <dbReference type="EC" id="2.4.2.1"/>
    </reaction>
    <physiologicalReaction direction="left-to-right" evidence="8">
        <dbReference type="Rhea" id="RHEA:27643"/>
    </physiologicalReaction>
</comment>
<gene>
    <name evidence="10" type="ORF">MNBD_GAMMA25-929</name>
</gene>
<dbReference type="InterPro" id="IPR003730">
    <property type="entry name" value="Cu_polyphenol_OxRdtase"/>
</dbReference>
<dbReference type="InterPro" id="IPR011324">
    <property type="entry name" value="Cytotoxic_necrot_fac-like_cat"/>
</dbReference>
<dbReference type="EMBL" id="UOFY01000036">
    <property type="protein sequence ID" value="VAX09345.1"/>
    <property type="molecule type" value="Genomic_DNA"/>
</dbReference>
<accession>A0A3B1BSN9</accession>
<dbReference type="Pfam" id="PF02578">
    <property type="entry name" value="Cu-oxidase_4"/>
    <property type="match status" value="1"/>
</dbReference>
<dbReference type="InterPro" id="IPR038371">
    <property type="entry name" value="Cu_polyphenol_OxRdtase_sf"/>
</dbReference>
<comment type="catalytic activity">
    <reaction evidence="7">
        <text>adenosine + H2O + H(+) = inosine + NH4(+)</text>
        <dbReference type="Rhea" id="RHEA:24408"/>
        <dbReference type="ChEBI" id="CHEBI:15377"/>
        <dbReference type="ChEBI" id="CHEBI:15378"/>
        <dbReference type="ChEBI" id="CHEBI:16335"/>
        <dbReference type="ChEBI" id="CHEBI:17596"/>
        <dbReference type="ChEBI" id="CHEBI:28938"/>
        <dbReference type="EC" id="3.5.4.4"/>
    </reaction>
    <physiologicalReaction direction="left-to-right" evidence="7">
        <dbReference type="Rhea" id="RHEA:24409"/>
    </physiologicalReaction>
</comment>
<dbReference type="PANTHER" id="PTHR30616">
    <property type="entry name" value="UNCHARACTERIZED PROTEIN YFIH"/>
    <property type="match status" value="1"/>
</dbReference>
<evidence type="ECO:0000256" key="9">
    <source>
        <dbReference type="ARBA" id="ARBA00049893"/>
    </source>
</evidence>
<dbReference type="PANTHER" id="PTHR30616:SF2">
    <property type="entry name" value="PURINE NUCLEOSIDE PHOSPHORYLASE LACC1"/>
    <property type="match status" value="1"/>
</dbReference>
<dbReference type="GO" id="GO:0016787">
    <property type="term" value="F:hydrolase activity"/>
    <property type="evidence" value="ECO:0007669"/>
    <property type="project" value="UniProtKB-KW"/>
</dbReference>
<evidence type="ECO:0000313" key="10">
    <source>
        <dbReference type="EMBL" id="VAX09345.1"/>
    </source>
</evidence>
<reference evidence="10" key="1">
    <citation type="submission" date="2018-06" db="EMBL/GenBank/DDBJ databases">
        <authorList>
            <person name="Zhirakovskaya E."/>
        </authorList>
    </citation>
    <scope>NUCLEOTIDE SEQUENCE</scope>
</reference>
<keyword evidence="3" id="KW-0808">Transferase</keyword>
<dbReference type="SUPFAM" id="SSF64438">
    <property type="entry name" value="CNF1/YfiH-like putative cysteine hydrolases"/>
    <property type="match status" value="1"/>
</dbReference>
<evidence type="ECO:0000256" key="8">
    <source>
        <dbReference type="ARBA" id="ARBA00048968"/>
    </source>
</evidence>
<evidence type="ECO:0000256" key="2">
    <source>
        <dbReference type="ARBA" id="ARBA00007353"/>
    </source>
</evidence>
<keyword evidence="6" id="KW-0862">Zinc</keyword>
<evidence type="ECO:0000256" key="1">
    <source>
        <dbReference type="ARBA" id="ARBA00000553"/>
    </source>
</evidence>
<dbReference type="CDD" id="cd16833">
    <property type="entry name" value="YfiH"/>
    <property type="match status" value="1"/>
</dbReference>
<evidence type="ECO:0000256" key="7">
    <source>
        <dbReference type="ARBA" id="ARBA00047989"/>
    </source>
</evidence>
<keyword evidence="4" id="KW-0479">Metal-binding</keyword>
<organism evidence="10">
    <name type="scientific">hydrothermal vent metagenome</name>
    <dbReference type="NCBI Taxonomy" id="652676"/>
    <lineage>
        <taxon>unclassified sequences</taxon>
        <taxon>metagenomes</taxon>
        <taxon>ecological metagenomes</taxon>
    </lineage>
</organism>
<dbReference type="GO" id="GO:0017061">
    <property type="term" value="F:S-methyl-5-thioadenosine phosphorylase activity"/>
    <property type="evidence" value="ECO:0007669"/>
    <property type="project" value="UniProtKB-EC"/>
</dbReference>
<proteinExistence type="inferred from homology"/>
<comment type="similarity">
    <text evidence="2">Belongs to the purine nucleoside phosphorylase YfiH/LACC1 family.</text>
</comment>
<sequence>MAAFTFKPDHWLIPDWPAPANIHGATSLRHGGVSLPPYDSLNLGKHVGDDPAAVTENRRRLQLPSEPIWLTQTHGTHIIDAARHKADQAEADGSTTTQAGVICAVLTADCLPVLICNSQGTQVAAIHAGWRGLAAGILEAAIKKFSVNNKELLIWLGPAIGPAAYEVGDEVRDIFLSHDASAKSAFLARQGKWQMNIYPLARQRLQALGITAIYGGQYCSYTKADRFFSYRRDGISGRMASLIWM</sequence>
<protein>
    <submittedName>
        <fullName evidence="10">FIG00003370: Multicopper polyphenol oxidase</fullName>
    </submittedName>
</protein>
<dbReference type="AlphaFoldDB" id="A0A3B1BSN9"/>
<comment type="catalytic activity">
    <reaction evidence="9">
        <text>S-methyl-5'-thioadenosine + phosphate = 5-(methylsulfanyl)-alpha-D-ribose 1-phosphate + adenine</text>
        <dbReference type="Rhea" id="RHEA:11852"/>
        <dbReference type="ChEBI" id="CHEBI:16708"/>
        <dbReference type="ChEBI" id="CHEBI:17509"/>
        <dbReference type="ChEBI" id="CHEBI:43474"/>
        <dbReference type="ChEBI" id="CHEBI:58533"/>
        <dbReference type="EC" id="2.4.2.28"/>
    </reaction>
    <physiologicalReaction direction="left-to-right" evidence="9">
        <dbReference type="Rhea" id="RHEA:11853"/>
    </physiologicalReaction>
</comment>